<dbReference type="Gene3D" id="1.10.10.10">
    <property type="entry name" value="Winged helix-like DNA-binding domain superfamily/Winged helix DNA-binding domain"/>
    <property type="match status" value="1"/>
</dbReference>
<dbReference type="InterPro" id="IPR027417">
    <property type="entry name" value="P-loop_NTPase"/>
</dbReference>
<sequence>MRHKPGSTRVTPAKTAVPRMPASFVRREPLRALLGKAVEAPVTLVAAPAGYGKTVLLADWVETAGGEEKAWVSLDGADNEPRRFWGGTLEALRECVPTDSPLAKLEPPEAGDQAGFLAEIVDALDFLPHPVCLVLDDLHEVTARETMHGLETLIRHQPAMLRLVLSSRADPPLPLARLRMEGRLGMLRAHDLRFSEEDAERLLRATGVTLTGDQLHLLVERTGGWAAGLRLAARPLREAGDRDAFLADFAGDDHAVADYLVGEVLARWPEDTVDFLQVISVCDEADPLLAEVLSGREDAGAVLDALERESALVMAVGRDGVVAYRTHPLLRTYLRGDLHRRRPELAADLHRVAAAWFASGAQPHKALDHAAEADERGTVVDLLHRHAVPLLLNGDHLLVRRALSIIGAPAAAEDPWLALISAVAHLEAGELTAAHASLTDAGAGSRGELMSLRRLVATTYALARGEAPEIEATQWREVFGDGPGLEAWARLGAGWAFIRTGERDHARRELDAVDRLAREQGLGYLVMHGLTARAVASGMDGDYGTMERACAESVAIADRHDWRRCPWLAMSRLMLGFARLMRLDPAGALEDAARAAETAGDAPDPALRYLVRVLRGAAWFDAGRHSDALQLLRGARWDLADTALLPELAVTAALAEYRCALRLGHHTAAREVFLWAKRRAPRAPELPLMIAWDRFARGDIDAADRAADTVVDTASSPVRLEGWLVKCAVAIRSGRRTFARTALGNAVRLAEPDVLIRPFRQADEQVRQLLAEQIGGFGGADAFAARIRRALSDMDGRGPGDGPLTEREHVVLSRLTSQASLDEVAVDLAVSVNTIKTHVRAIYAKLGVNNRRAAAAAAREHGLT</sequence>
<keyword evidence="3" id="KW-1185">Reference proteome</keyword>
<dbReference type="Gene3D" id="1.25.40.10">
    <property type="entry name" value="Tetratricopeptide repeat domain"/>
    <property type="match status" value="1"/>
</dbReference>
<organism evidence="2 3">
    <name type="scientific">Amycolatopsis pigmentata</name>
    <dbReference type="NCBI Taxonomy" id="450801"/>
    <lineage>
        <taxon>Bacteria</taxon>
        <taxon>Bacillati</taxon>
        <taxon>Actinomycetota</taxon>
        <taxon>Actinomycetes</taxon>
        <taxon>Pseudonocardiales</taxon>
        <taxon>Pseudonocardiaceae</taxon>
        <taxon>Amycolatopsis</taxon>
    </lineage>
</organism>
<dbReference type="CDD" id="cd06170">
    <property type="entry name" value="LuxR_C_like"/>
    <property type="match status" value="1"/>
</dbReference>
<feature type="domain" description="HTH luxR-type" evidence="1">
    <location>
        <begin position="797"/>
        <end position="862"/>
    </location>
</feature>
<evidence type="ECO:0000313" key="3">
    <source>
        <dbReference type="Proteomes" id="UP001597417"/>
    </source>
</evidence>
<dbReference type="SUPFAM" id="SSF48452">
    <property type="entry name" value="TPR-like"/>
    <property type="match status" value="1"/>
</dbReference>
<dbReference type="SMART" id="SM00421">
    <property type="entry name" value="HTH_LUXR"/>
    <property type="match status" value="1"/>
</dbReference>
<name>A0ABW5FQB7_9PSEU</name>
<dbReference type="PROSITE" id="PS50043">
    <property type="entry name" value="HTH_LUXR_2"/>
    <property type="match status" value="1"/>
</dbReference>
<comment type="caution">
    <text evidence="2">The sequence shown here is derived from an EMBL/GenBank/DDBJ whole genome shotgun (WGS) entry which is preliminary data.</text>
</comment>
<protein>
    <submittedName>
        <fullName evidence="2">LuxR C-terminal-related transcriptional regulator</fullName>
    </submittedName>
</protein>
<dbReference type="Pfam" id="PF00196">
    <property type="entry name" value="GerE"/>
    <property type="match status" value="1"/>
</dbReference>
<dbReference type="Pfam" id="PF25873">
    <property type="entry name" value="WHD_MalT"/>
    <property type="match status" value="1"/>
</dbReference>
<dbReference type="RefSeq" id="WP_378263906.1">
    <property type="nucleotide sequence ID" value="NZ_JBHUKR010000006.1"/>
</dbReference>
<reference evidence="3" key="1">
    <citation type="journal article" date="2019" name="Int. J. Syst. Evol. Microbiol.">
        <title>The Global Catalogue of Microorganisms (GCM) 10K type strain sequencing project: providing services to taxonomists for standard genome sequencing and annotation.</title>
        <authorList>
            <consortium name="The Broad Institute Genomics Platform"/>
            <consortium name="The Broad Institute Genome Sequencing Center for Infectious Disease"/>
            <person name="Wu L."/>
            <person name="Ma J."/>
        </authorList>
    </citation>
    <scope>NUCLEOTIDE SEQUENCE [LARGE SCALE GENOMIC DNA]</scope>
    <source>
        <strain evidence="3">CGMCC 4.7645</strain>
    </source>
</reference>
<dbReference type="InterPro" id="IPR036388">
    <property type="entry name" value="WH-like_DNA-bd_sf"/>
</dbReference>
<dbReference type="EMBL" id="JBHUKR010000006">
    <property type="protein sequence ID" value="MFD2416794.1"/>
    <property type="molecule type" value="Genomic_DNA"/>
</dbReference>
<accession>A0ABW5FQB7</accession>
<dbReference type="InterPro" id="IPR016032">
    <property type="entry name" value="Sig_transdc_resp-reg_C-effctor"/>
</dbReference>
<gene>
    <name evidence="2" type="ORF">ACFSXZ_10720</name>
</gene>
<dbReference type="SUPFAM" id="SSF52540">
    <property type="entry name" value="P-loop containing nucleoside triphosphate hydrolases"/>
    <property type="match status" value="1"/>
</dbReference>
<dbReference type="Proteomes" id="UP001597417">
    <property type="component" value="Unassembled WGS sequence"/>
</dbReference>
<dbReference type="InterPro" id="IPR000792">
    <property type="entry name" value="Tscrpt_reg_LuxR_C"/>
</dbReference>
<evidence type="ECO:0000259" key="1">
    <source>
        <dbReference type="PROSITE" id="PS50043"/>
    </source>
</evidence>
<dbReference type="InterPro" id="IPR059106">
    <property type="entry name" value="WHD_MalT"/>
</dbReference>
<dbReference type="SUPFAM" id="SSF46894">
    <property type="entry name" value="C-terminal effector domain of the bipartite response regulators"/>
    <property type="match status" value="1"/>
</dbReference>
<dbReference type="InterPro" id="IPR011990">
    <property type="entry name" value="TPR-like_helical_dom_sf"/>
</dbReference>
<evidence type="ECO:0000313" key="2">
    <source>
        <dbReference type="EMBL" id="MFD2416794.1"/>
    </source>
</evidence>
<proteinExistence type="predicted"/>